<keyword evidence="2" id="KW-0812">Transmembrane</keyword>
<sequence>MVLHDTAFGVALCATLGLGGWLGYRVLGRILASEYVTTDNAPKLLEIGNLSSWNAFRLANRTWRPTLRGIDLAGKTLRDADLTFCDMTNARLDGAVLDGADLSDAILDGASLAGASTIGTVFDRASIKASKFKGAIVRGASFAGTVGEASDLAQTRPDRTAAEPSTTDSQQWLAELTPAQFVRFVRKVLIHNDYTVEESGEGDMRADLVVRRQDIAGATDEIVETKRLSSPGRRIDLQLLMQLEATRNHYGAQGAYFVTNGQFSDAARAFADARPGLKLVDGPRLQELSKGLGLSKKDFTEPP</sequence>
<keyword evidence="4" id="KW-0540">Nuclease</keyword>
<evidence type="ECO:0000259" key="3">
    <source>
        <dbReference type="Pfam" id="PF04471"/>
    </source>
</evidence>
<name>A0ABZ1ULH2_9BURK</name>
<dbReference type="EMBL" id="CP136508">
    <property type="protein sequence ID" value="WUR13124.1"/>
    <property type="molecule type" value="Genomic_DNA"/>
</dbReference>
<dbReference type="InterPro" id="IPR011335">
    <property type="entry name" value="Restrct_endonuc-II-like"/>
</dbReference>
<protein>
    <submittedName>
        <fullName evidence="4">Restriction endonuclease</fullName>
        <ecNumber evidence="4">3.1.21.-</ecNumber>
    </submittedName>
</protein>
<evidence type="ECO:0000313" key="4">
    <source>
        <dbReference type="EMBL" id="WUR13124.1"/>
    </source>
</evidence>
<keyword evidence="1" id="KW-0677">Repeat</keyword>
<feature type="domain" description="Restriction endonuclease type IV Mrr" evidence="3">
    <location>
        <begin position="174"/>
        <end position="288"/>
    </location>
</feature>
<dbReference type="GO" id="GO:0016787">
    <property type="term" value="F:hydrolase activity"/>
    <property type="evidence" value="ECO:0007669"/>
    <property type="project" value="UniProtKB-KW"/>
</dbReference>
<dbReference type="PANTHER" id="PTHR47485:SF1">
    <property type="entry name" value="THYLAKOID LUMENAL 17.4 KDA PROTEIN, CHLOROPLASTIC"/>
    <property type="match status" value="1"/>
</dbReference>
<dbReference type="Proteomes" id="UP000321323">
    <property type="component" value="Chromosome"/>
</dbReference>
<reference evidence="4 5" key="1">
    <citation type="journal article" date="2019" name="Int. J. Syst. Evol. Microbiol.">
        <title>The Draft Whole-Genome Sequence of the Antibiotic Producer Empedobacter haloabium ATCC 31962 Provides Indications for Its Taxonomic Reclassification.</title>
        <authorList>
            <person name="Miess H."/>
            <person name="Arlt P."/>
            <person name="Apel A.K."/>
            <person name="Weber T."/>
            <person name="Nieselt K."/>
            <person name="Hanssen F."/>
            <person name="Czemmel S."/>
            <person name="Nahnsen S."/>
            <person name="Gross H."/>
        </authorList>
    </citation>
    <scope>NUCLEOTIDE SEQUENCE [LARGE SCALE GENOMIC DNA]</scope>
    <source>
        <strain evidence="4 5">ATCC 31962</strain>
    </source>
</reference>
<keyword evidence="2" id="KW-1133">Transmembrane helix</keyword>
<accession>A0ABZ1ULH2</accession>
<keyword evidence="2" id="KW-0472">Membrane</keyword>
<keyword evidence="4" id="KW-0378">Hydrolase</keyword>
<dbReference type="SUPFAM" id="SSF141571">
    <property type="entry name" value="Pentapeptide repeat-like"/>
    <property type="match status" value="1"/>
</dbReference>
<feature type="transmembrane region" description="Helical" evidence="2">
    <location>
        <begin position="6"/>
        <end position="24"/>
    </location>
</feature>
<dbReference type="Pfam" id="PF04471">
    <property type="entry name" value="Mrr_cat"/>
    <property type="match status" value="1"/>
</dbReference>
<dbReference type="InterPro" id="IPR001646">
    <property type="entry name" value="5peptide_repeat"/>
</dbReference>
<evidence type="ECO:0000313" key="5">
    <source>
        <dbReference type="Proteomes" id="UP000321323"/>
    </source>
</evidence>
<dbReference type="SUPFAM" id="SSF52980">
    <property type="entry name" value="Restriction endonuclease-like"/>
    <property type="match status" value="1"/>
</dbReference>
<dbReference type="InterPro" id="IPR007560">
    <property type="entry name" value="Restrct_endonuc_IV_Mrr"/>
</dbReference>
<organism evidence="4 5">
    <name type="scientific">[Empedobacter] haloabium</name>
    <dbReference type="NCBI Taxonomy" id="592317"/>
    <lineage>
        <taxon>Bacteria</taxon>
        <taxon>Pseudomonadati</taxon>
        <taxon>Pseudomonadota</taxon>
        <taxon>Betaproteobacteria</taxon>
        <taxon>Burkholderiales</taxon>
        <taxon>Oxalobacteraceae</taxon>
        <taxon>Telluria group</taxon>
        <taxon>Telluria group incertae sedis</taxon>
    </lineage>
</organism>
<dbReference type="Pfam" id="PF00805">
    <property type="entry name" value="Pentapeptide"/>
    <property type="match status" value="1"/>
</dbReference>
<dbReference type="InterPro" id="IPR011856">
    <property type="entry name" value="tRNA_endonuc-like_dom_sf"/>
</dbReference>
<dbReference type="GO" id="GO:0004519">
    <property type="term" value="F:endonuclease activity"/>
    <property type="evidence" value="ECO:0007669"/>
    <property type="project" value="UniProtKB-KW"/>
</dbReference>
<dbReference type="Gene3D" id="3.40.1350.10">
    <property type="match status" value="1"/>
</dbReference>
<keyword evidence="4" id="KW-0255">Endonuclease</keyword>
<evidence type="ECO:0000256" key="1">
    <source>
        <dbReference type="ARBA" id="ARBA00022737"/>
    </source>
</evidence>
<evidence type="ECO:0000256" key="2">
    <source>
        <dbReference type="SAM" id="Phobius"/>
    </source>
</evidence>
<keyword evidence="5" id="KW-1185">Reference proteome</keyword>
<dbReference type="EC" id="3.1.21.-" evidence="4"/>
<proteinExistence type="predicted"/>
<dbReference type="PANTHER" id="PTHR47485">
    <property type="entry name" value="THYLAKOID LUMENAL 17.4 KDA PROTEIN, CHLOROPLASTIC"/>
    <property type="match status" value="1"/>
</dbReference>
<dbReference type="Gene3D" id="2.160.20.80">
    <property type="entry name" value="E3 ubiquitin-protein ligase SopA"/>
    <property type="match status" value="1"/>
</dbReference>
<gene>
    <name evidence="4" type="ORF">E7V67_026125</name>
</gene>